<name>A0A7G1HSL5_9BACT</name>
<dbReference type="SUPFAM" id="SSF56059">
    <property type="entry name" value="Glutathione synthetase ATP-binding domain-like"/>
    <property type="match status" value="1"/>
</dbReference>
<gene>
    <name evidence="3" type="ORF">Cop2CBH44_09490</name>
</gene>
<dbReference type="InterPro" id="IPR011761">
    <property type="entry name" value="ATP-grasp"/>
</dbReference>
<evidence type="ECO:0000259" key="2">
    <source>
        <dbReference type="PROSITE" id="PS50975"/>
    </source>
</evidence>
<dbReference type="KEGG" id="copr:Cop2CBH44_09490"/>
<evidence type="ECO:0000256" key="1">
    <source>
        <dbReference type="PROSITE-ProRule" id="PRU00409"/>
    </source>
</evidence>
<protein>
    <recommendedName>
        <fullName evidence="2">ATP-grasp domain-containing protein</fullName>
    </recommendedName>
</protein>
<dbReference type="PROSITE" id="PS50975">
    <property type="entry name" value="ATP_GRASP"/>
    <property type="match status" value="1"/>
</dbReference>
<dbReference type="GO" id="GO:0005524">
    <property type="term" value="F:ATP binding"/>
    <property type="evidence" value="ECO:0007669"/>
    <property type="project" value="UniProtKB-UniRule"/>
</dbReference>
<dbReference type="EMBL" id="AP023322">
    <property type="protein sequence ID" value="BCI62596.1"/>
    <property type="molecule type" value="Genomic_DNA"/>
</dbReference>
<sequence>MMEQELYIFNPENDLAIANGGMHYMAPPKARSIAYDLSMLPMWYAGANDYVLCPDAGYRYNAQCLLKQFGLFPSLLLPEEIKLYENISSIVPWGWSPEIVCRLNRWGIDSCHLPTHDSLSQLKRLSHRAITIAILSSLIDYGYSDIPYQLPVKLCAASEVRDFIKNAPKTVLKAPWSGSGKGLSWGRGVYDTTLERWSNGILKRQGMVIGEPFYEKVRDFAMEFFSDGAGTVSFAGYSLFTTDAKGVYKSNLLASDEMILAEILQFGIKNYQIEQLQKAYIDLLSSLIGMFYRGYLGIDMMIYNRNGIYHLHPCVEMNLRMNMGMVARIFYDRYVNDWSIGNYYVDYYPDSAQLWKDHQMRQSKSPLIVSEGKIEKGYFSLAPITSHTHYRARIEIGEE</sequence>
<evidence type="ECO:0000313" key="4">
    <source>
        <dbReference type="Proteomes" id="UP000594042"/>
    </source>
</evidence>
<organism evidence="3 4">
    <name type="scientific">Coprobacter secundus subsp. similis</name>
    <dbReference type="NCBI Taxonomy" id="2751153"/>
    <lineage>
        <taxon>Bacteria</taxon>
        <taxon>Pseudomonadati</taxon>
        <taxon>Bacteroidota</taxon>
        <taxon>Bacteroidia</taxon>
        <taxon>Bacteroidales</taxon>
        <taxon>Barnesiellaceae</taxon>
        <taxon>Coprobacter</taxon>
    </lineage>
</organism>
<feature type="domain" description="ATP-grasp" evidence="2">
    <location>
        <begin position="135"/>
        <end position="349"/>
    </location>
</feature>
<reference evidence="4" key="1">
    <citation type="submission" date="2020-07" db="EMBL/GenBank/DDBJ databases">
        <title>Complete genome sequencing of Coprobacter sp. strain 2CBH44.</title>
        <authorList>
            <person name="Sakamoto M."/>
            <person name="Murakami T."/>
            <person name="Mori H."/>
        </authorList>
    </citation>
    <scope>NUCLEOTIDE SEQUENCE [LARGE SCALE GENOMIC DNA]</scope>
    <source>
        <strain evidence="4">2CBH44</strain>
    </source>
</reference>
<keyword evidence="1" id="KW-0547">Nucleotide-binding</keyword>
<dbReference type="GO" id="GO:0046872">
    <property type="term" value="F:metal ion binding"/>
    <property type="evidence" value="ECO:0007669"/>
    <property type="project" value="InterPro"/>
</dbReference>
<dbReference type="Proteomes" id="UP000594042">
    <property type="component" value="Chromosome"/>
</dbReference>
<keyword evidence="1" id="KW-0067">ATP-binding</keyword>
<keyword evidence="4" id="KW-1185">Reference proteome</keyword>
<dbReference type="RefSeq" id="WP_021929412.1">
    <property type="nucleotide sequence ID" value="NZ_AP023322.1"/>
</dbReference>
<accession>A0A7G1HSL5</accession>
<dbReference type="AlphaFoldDB" id="A0A7G1HSL5"/>
<proteinExistence type="predicted"/>
<evidence type="ECO:0000313" key="3">
    <source>
        <dbReference type="EMBL" id="BCI62596.1"/>
    </source>
</evidence>